<protein>
    <submittedName>
        <fullName evidence="6">VirB8/TrbF family protein</fullName>
    </submittedName>
</protein>
<feature type="compositionally biased region" description="Low complexity" evidence="3">
    <location>
        <begin position="38"/>
        <end position="50"/>
    </location>
</feature>
<name>A0ABT3SDY1_9MYCO</name>
<dbReference type="EMBL" id="JAPJDO010000010">
    <property type="protein sequence ID" value="MCX2937718.1"/>
    <property type="molecule type" value="Genomic_DNA"/>
</dbReference>
<evidence type="ECO:0000259" key="5">
    <source>
        <dbReference type="Pfam" id="PF04335"/>
    </source>
</evidence>
<keyword evidence="4" id="KW-0812">Transmembrane</keyword>
<accession>A0ABT3SDY1</accession>
<dbReference type="InterPro" id="IPR007430">
    <property type="entry name" value="VirB8"/>
</dbReference>
<feature type="domain" description="Bacterial virulence protein VirB8" evidence="5">
    <location>
        <begin position="63"/>
        <end position="228"/>
    </location>
</feature>
<keyword evidence="7" id="KW-1185">Reference proteome</keyword>
<gene>
    <name evidence="6" type="ORF">ORI27_13490</name>
</gene>
<feature type="region of interest" description="Disordered" evidence="3">
    <location>
        <begin position="38"/>
        <end position="65"/>
    </location>
</feature>
<feature type="transmembrane region" description="Helical" evidence="4">
    <location>
        <begin position="82"/>
        <end position="106"/>
    </location>
</feature>
<evidence type="ECO:0000256" key="3">
    <source>
        <dbReference type="SAM" id="MobiDB-lite"/>
    </source>
</evidence>
<dbReference type="Pfam" id="PF04335">
    <property type="entry name" value="VirB8"/>
    <property type="match status" value="1"/>
</dbReference>
<dbReference type="PANTHER" id="PTHR37042:SF4">
    <property type="entry name" value="OUTER MEMBRANE PROTEIN RV1973"/>
    <property type="match status" value="1"/>
</dbReference>
<evidence type="ECO:0000256" key="4">
    <source>
        <dbReference type="SAM" id="Phobius"/>
    </source>
</evidence>
<sequence length="238" mass="25110">MAADVNEEAVSEALAELAEAEAAEAEARAEAARAKATAARLRGSASTDDAAASEEMEPLESTEDIEDFEDDRRGWWSRIGRLTVAVVLVVAVAVGSLVVTGMMVVAHQKVTAEQAHRAELIKAATTGVTALLSIDYNRAQADVQHVIDLSTGTFKDDFSRGADDFVKTAEQSKAVTVGSIKSAALDSDNGDTGVVLLAASSTVTNANGAHQDPRAWRMSVTVARDGDQYKMSNVEFVP</sequence>
<comment type="caution">
    <text evidence="6">The sequence shown here is derived from an EMBL/GenBank/DDBJ whole genome shotgun (WGS) entry which is preliminary data.</text>
</comment>
<dbReference type="Proteomes" id="UP001300745">
    <property type="component" value="Unassembled WGS sequence"/>
</dbReference>
<dbReference type="RefSeq" id="WP_265997371.1">
    <property type="nucleotide sequence ID" value="NZ_JAPJDN010000010.1"/>
</dbReference>
<feature type="compositionally biased region" description="Acidic residues" evidence="3">
    <location>
        <begin position="51"/>
        <end position="65"/>
    </location>
</feature>
<reference evidence="6 7" key="1">
    <citation type="submission" date="2022-11" db="EMBL/GenBank/DDBJ databases">
        <title>Mycobacterium sp. nov.</title>
        <authorList>
            <person name="Papic B."/>
            <person name="Spicic S."/>
            <person name="Duvnjak S."/>
        </authorList>
    </citation>
    <scope>NUCLEOTIDE SEQUENCE [LARGE SCALE GENOMIC DNA]</scope>
    <source>
        <strain evidence="6 7">CVI_P4</strain>
    </source>
</reference>
<evidence type="ECO:0000313" key="7">
    <source>
        <dbReference type="Proteomes" id="UP001300745"/>
    </source>
</evidence>
<dbReference type="PANTHER" id="PTHR37042">
    <property type="entry name" value="OUTER MEMBRANE PROTEIN RV1973"/>
    <property type="match status" value="1"/>
</dbReference>
<evidence type="ECO:0000256" key="2">
    <source>
        <dbReference type="ARBA" id="ARBA00023136"/>
    </source>
</evidence>
<evidence type="ECO:0000313" key="6">
    <source>
        <dbReference type="EMBL" id="MCX2937718.1"/>
    </source>
</evidence>
<comment type="subcellular location">
    <subcellularLocation>
        <location evidence="1">Membrane</location>
    </subcellularLocation>
</comment>
<evidence type="ECO:0000256" key="1">
    <source>
        <dbReference type="ARBA" id="ARBA00004370"/>
    </source>
</evidence>
<organism evidence="6 7">
    <name type="scientific">Mycobacterium pinniadriaticum</name>
    <dbReference type="NCBI Taxonomy" id="2994102"/>
    <lineage>
        <taxon>Bacteria</taxon>
        <taxon>Bacillati</taxon>
        <taxon>Actinomycetota</taxon>
        <taxon>Actinomycetes</taxon>
        <taxon>Mycobacteriales</taxon>
        <taxon>Mycobacteriaceae</taxon>
        <taxon>Mycobacterium</taxon>
    </lineage>
</organism>
<keyword evidence="4" id="KW-1133">Transmembrane helix</keyword>
<keyword evidence="2 4" id="KW-0472">Membrane</keyword>
<proteinExistence type="predicted"/>